<feature type="compositionally biased region" description="Basic and acidic residues" evidence="1">
    <location>
        <begin position="78"/>
        <end position="88"/>
    </location>
</feature>
<name>A0ABP1S5M7_9HEXA</name>
<accession>A0ABP1S5M7</accession>
<dbReference type="EMBL" id="CAXLJM020000160">
    <property type="protein sequence ID" value="CAL8144125.1"/>
    <property type="molecule type" value="Genomic_DNA"/>
</dbReference>
<feature type="compositionally biased region" description="Polar residues" evidence="1">
    <location>
        <begin position="89"/>
        <end position="101"/>
    </location>
</feature>
<evidence type="ECO:0000256" key="1">
    <source>
        <dbReference type="SAM" id="MobiDB-lite"/>
    </source>
</evidence>
<evidence type="ECO:0000313" key="3">
    <source>
        <dbReference type="Proteomes" id="UP001642540"/>
    </source>
</evidence>
<proteinExistence type="predicted"/>
<keyword evidence="3" id="KW-1185">Reference proteome</keyword>
<feature type="compositionally biased region" description="Polar residues" evidence="1">
    <location>
        <begin position="67"/>
        <end position="76"/>
    </location>
</feature>
<protein>
    <submittedName>
        <fullName evidence="2">Uncharacterized protein</fullName>
    </submittedName>
</protein>
<organism evidence="2 3">
    <name type="scientific">Orchesella dallaii</name>
    <dbReference type="NCBI Taxonomy" id="48710"/>
    <lineage>
        <taxon>Eukaryota</taxon>
        <taxon>Metazoa</taxon>
        <taxon>Ecdysozoa</taxon>
        <taxon>Arthropoda</taxon>
        <taxon>Hexapoda</taxon>
        <taxon>Collembola</taxon>
        <taxon>Entomobryomorpha</taxon>
        <taxon>Entomobryoidea</taxon>
        <taxon>Orchesellidae</taxon>
        <taxon>Orchesellinae</taxon>
        <taxon>Orchesella</taxon>
    </lineage>
</organism>
<feature type="region of interest" description="Disordered" evidence="1">
    <location>
        <begin position="65"/>
        <end position="116"/>
    </location>
</feature>
<comment type="caution">
    <text evidence="2">The sequence shown here is derived from an EMBL/GenBank/DDBJ whole genome shotgun (WGS) entry which is preliminary data.</text>
</comment>
<sequence>MNIYCIIFMCTFGANNTDTEMPNNSIAEKNGNGTDVASLILPGKGEPVPQFGDIVMELPNAFGEVGSKNSGGSANPTEPEKAKFESRGRVQSSQEKLTPSLTDILLPPVPLRGQKI</sequence>
<evidence type="ECO:0000313" key="2">
    <source>
        <dbReference type="EMBL" id="CAL8144125.1"/>
    </source>
</evidence>
<gene>
    <name evidence="2" type="ORF">ODALV1_LOCUS30091</name>
</gene>
<reference evidence="2 3" key="1">
    <citation type="submission" date="2024-08" db="EMBL/GenBank/DDBJ databases">
        <authorList>
            <person name="Cucini C."/>
            <person name="Frati F."/>
        </authorList>
    </citation>
    <scope>NUCLEOTIDE SEQUENCE [LARGE SCALE GENOMIC DNA]</scope>
</reference>
<dbReference type="Proteomes" id="UP001642540">
    <property type="component" value="Unassembled WGS sequence"/>
</dbReference>